<name>A0A7T5RJ62_9BACT</name>
<feature type="domain" description="Thioredoxin" evidence="2">
    <location>
        <begin position="35"/>
        <end position="174"/>
    </location>
</feature>
<evidence type="ECO:0000313" key="4">
    <source>
        <dbReference type="Proteomes" id="UP000595618"/>
    </source>
</evidence>
<gene>
    <name evidence="3" type="ORF">HYW89_03980</name>
</gene>
<organism evidence="3 4">
    <name type="scientific">Candidatus Sungiibacteriota bacterium</name>
    <dbReference type="NCBI Taxonomy" id="2750080"/>
    <lineage>
        <taxon>Bacteria</taxon>
        <taxon>Candidatus Sungiibacteriota</taxon>
    </lineage>
</organism>
<dbReference type="PANTHER" id="PTHR42852">
    <property type="entry name" value="THIOL:DISULFIDE INTERCHANGE PROTEIN DSBE"/>
    <property type="match status" value="1"/>
</dbReference>
<dbReference type="Gene3D" id="3.40.30.10">
    <property type="entry name" value="Glutaredoxin"/>
    <property type="match status" value="1"/>
</dbReference>
<protein>
    <submittedName>
        <fullName evidence="3">TlpA family protein disulfide reductase</fullName>
    </submittedName>
</protein>
<feature type="transmembrane region" description="Helical" evidence="1">
    <location>
        <begin position="6"/>
        <end position="25"/>
    </location>
</feature>
<keyword evidence="1" id="KW-0812">Transmembrane</keyword>
<evidence type="ECO:0000313" key="3">
    <source>
        <dbReference type="EMBL" id="QQG45128.1"/>
    </source>
</evidence>
<dbReference type="InterPro" id="IPR013740">
    <property type="entry name" value="Redoxin"/>
</dbReference>
<dbReference type="SUPFAM" id="SSF52833">
    <property type="entry name" value="Thioredoxin-like"/>
    <property type="match status" value="1"/>
</dbReference>
<dbReference type="EMBL" id="CP066690">
    <property type="protein sequence ID" value="QQG45128.1"/>
    <property type="molecule type" value="Genomic_DNA"/>
</dbReference>
<sequence length="175" mass="19741">MSTKNIIFLVVVILAAAGLAGLFLVQRGVINPPSPQTNKAAPEFSFNDYNGKEVKLSDFRGKPILVNAWAAWCPFCREELSDFAKVKEEFGGKFEVIAIDRAEPLEVAKRYSDQLGVTEKFVFLLDPADSFYQSIGGFSMPETIFVDKDGKTVFHKRGPMKQEEIRRRIQENFNL</sequence>
<dbReference type="AlphaFoldDB" id="A0A7T5RJ62"/>
<dbReference type="GO" id="GO:0016491">
    <property type="term" value="F:oxidoreductase activity"/>
    <property type="evidence" value="ECO:0007669"/>
    <property type="project" value="InterPro"/>
</dbReference>
<proteinExistence type="predicted"/>
<dbReference type="Proteomes" id="UP000595618">
    <property type="component" value="Chromosome"/>
</dbReference>
<keyword evidence="1" id="KW-0472">Membrane</keyword>
<evidence type="ECO:0000256" key="1">
    <source>
        <dbReference type="SAM" id="Phobius"/>
    </source>
</evidence>
<dbReference type="PANTHER" id="PTHR42852:SF13">
    <property type="entry name" value="PROTEIN DIPZ"/>
    <property type="match status" value="1"/>
</dbReference>
<dbReference type="Pfam" id="PF08534">
    <property type="entry name" value="Redoxin"/>
    <property type="match status" value="1"/>
</dbReference>
<reference evidence="3 4" key="1">
    <citation type="submission" date="2020-07" db="EMBL/GenBank/DDBJ databases">
        <title>Huge and variable diversity of episymbiotic CPR bacteria and DPANN archaea in groundwater ecosystems.</title>
        <authorList>
            <person name="He C.Y."/>
            <person name="Keren R."/>
            <person name="Whittaker M."/>
            <person name="Farag I.F."/>
            <person name="Doudna J."/>
            <person name="Cate J.H.D."/>
            <person name="Banfield J.F."/>
        </authorList>
    </citation>
    <scope>NUCLEOTIDE SEQUENCE [LARGE SCALE GENOMIC DNA]</scope>
    <source>
        <strain evidence="3">NC_groundwater_541_Ag_S-0.1um_46_50</strain>
    </source>
</reference>
<evidence type="ECO:0000259" key="2">
    <source>
        <dbReference type="PROSITE" id="PS51352"/>
    </source>
</evidence>
<dbReference type="CDD" id="cd02966">
    <property type="entry name" value="TlpA_like_family"/>
    <property type="match status" value="1"/>
</dbReference>
<dbReference type="PROSITE" id="PS51352">
    <property type="entry name" value="THIOREDOXIN_2"/>
    <property type="match status" value="1"/>
</dbReference>
<dbReference type="InterPro" id="IPR050553">
    <property type="entry name" value="Thioredoxin_ResA/DsbE_sf"/>
</dbReference>
<accession>A0A7T5RJ62</accession>
<dbReference type="InterPro" id="IPR013766">
    <property type="entry name" value="Thioredoxin_domain"/>
</dbReference>
<keyword evidence="1" id="KW-1133">Transmembrane helix</keyword>
<dbReference type="InterPro" id="IPR036249">
    <property type="entry name" value="Thioredoxin-like_sf"/>
</dbReference>